<evidence type="ECO:0000313" key="3">
    <source>
        <dbReference type="Proteomes" id="UP001500908"/>
    </source>
</evidence>
<dbReference type="Pfam" id="PF13672">
    <property type="entry name" value="PP2C_2"/>
    <property type="match status" value="1"/>
</dbReference>
<gene>
    <name evidence="2" type="ORF">GCM10022402_43540</name>
</gene>
<proteinExistence type="predicted"/>
<feature type="domain" description="PPM-type phosphatase" evidence="1">
    <location>
        <begin position="12"/>
        <end position="215"/>
    </location>
</feature>
<dbReference type="Gene3D" id="3.60.40.10">
    <property type="entry name" value="PPM-type phosphatase domain"/>
    <property type="match status" value="1"/>
</dbReference>
<evidence type="ECO:0000259" key="1">
    <source>
        <dbReference type="Pfam" id="PF13672"/>
    </source>
</evidence>
<dbReference type="RefSeq" id="WP_344975676.1">
    <property type="nucleotide sequence ID" value="NZ_BAABDD010000032.1"/>
</dbReference>
<organism evidence="2 3">
    <name type="scientific">Salinactinospora qingdaonensis</name>
    <dbReference type="NCBI Taxonomy" id="702744"/>
    <lineage>
        <taxon>Bacteria</taxon>
        <taxon>Bacillati</taxon>
        <taxon>Actinomycetota</taxon>
        <taxon>Actinomycetes</taxon>
        <taxon>Streptosporangiales</taxon>
        <taxon>Nocardiopsidaceae</taxon>
        <taxon>Salinactinospora</taxon>
    </lineage>
</organism>
<reference evidence="3" key="1">
    <citation type="journal article" date="2019" name="Int. J. Syst. Evol. Microbiol.">
        <title>The Global Catalogue of Microorganisms (GCM) 10K type strain sequencing project: providing services to taxonomists for standard genome sequencing and annotation.</title>
        <authorList>
            <consortium name="The Broad Institute Genomics Platform"/>
            <consortium name="The Broad Institute Genome Sequencing Center for Infectious Disease"/>
            <person name="Wu L."/>
            <person name="Ma J."/>
        </authorList>
    </citation>
    <scope>NUCLEOTIDE SEQUENCE [LARGE SCALE GENOMIC DNA]</scope>
    <source>
        <strain evidence="3">JCM 17137</strain>
    </source>
</reference>
<sequence>MLIAYASEQGDGEHNEDLAMTGPGWALVLDGATAPPGVDNGCRHGVRWLVSQLAAGLARFLLPEAGLSLSEALARAIECTCEAHRATCDLGNPDSPSSTVALVRRTDTGFDYLVLGDSAVLVPGPDGAVTAFSDTRLDHLPGGRPYSAELVRASRNAPGGFWVAGTSPQAAAEAVTGSVRAEEGRFALLTDGCTRLVDHYGYRWRDLWRRLAESGPAAVIAWVREQERRHGVERGKLHDDATALWGDFAGRGHR</sequence>
<comment type="caution">
    <text evidence="2">The sequence shown here is derived from an EMBL/GenBank/DDBJ whole genome shotgun (WGS) entry which is preliminary data.</text>
</comment>
<protein>
    <submittedName>
        <fullName evidence="2">Protein phosphatase 2C domain-containing protein</fullName>
    </submittedName>
</protein>
<name>A0ABP7GFN9_9ACTN</name>
<dbReference type="Proteomes" id="UP001500908">
    <property type="component" value="Unassembled WGS sequence"/>
</dbReference>
<dbReference type="InterPro" id="IPR036457">
    <property type="entry name" value="PPM-type-like_dom_sf"/>
</dbReference>
<keyword evidence="3" id="KW-1185">Reference proteome</keyword>
<dbReference type="EMBL" id="BAABDD010000032">
    <property type="protein sequence ID" value="GAA3761021.1"/>
    <property type="molecule type" value="Genomic_DNA"/>
</dbReference>
<dbReference type="SUPFAM" id="SSF81606">
    <property type="entry name" value="PP2C-like"/>
    <property type="match status" value="1"/>
</dbReference>
<accession>A0ABP7GFN9</accession>
<dbReference type="InterPro" id="IPR001932">
    <property type="entry name" value="PPM-type_phosphatase-like_dom"/>
</dbReference>
<evidence type="ECO:0000313" key="2">
    <source>
        <dbReference type="EMBL" id="GAA3761021.1"/>
    </source>
</evidence>